<dbReference type="AlphaFoldDB" id="A0A066WXH2"/>
<name>A0A066WXH2_COLSU</name>
<dbReference type="eggNOG" id="ENOG502T4GW">
    <property type="taxonomic scope" value="Eukaryota"/>
</dbReference>
<evidence type="ECO:0000313" key="3">
    <source>
        <dbReference type="Proteomes" id="UP000027238"/>
    </source>
</evidence>
<dbReference type="OrthoDB" id="4804361at2759"/>
<accession>A0A066WXH2</accession>
<feature type="signal peptide" evidence="1">
    <location>
        <begin position="1"/>
        <end position="16"/>
    </location>
</feature>
<keyword evidence="3" id="KW-1185">Reference proteome</keyword>
<comment type="caution">
    <text evidence="2">The sequence shown here is derived from an EMBL/GenBank/DDBJ whole genome shotgun (WGS) entry which is preliminary data.</text>
</comment>
<evidence type="ECO:0000313" key="2">
    <source>
        <dbReference type="EMBL" id="KDN61407.1"/>
    </source>
</evidence>
<evidence type="ECO:0000256" key="1">
    <source>
        <dbReference type="SAM" id="SignalP"/>
    </source>
</evidence>
<reference evidence="3" key="1">
    <citation type="journal article" date="2014" name="Genome Announc.">
        <title>Draft genome sequence of Colletotrichum sublineola, a destructive pathogen of cultivated sorghum.</title>
        <authorList>
            <person name="Baroncelli R."/>
            <person name="Sanz-Martin J.M."/>
            <person name="Rech G.E."/>
            <person name="Sukno S.A."/>
            <person name="Thon M.R."/>
        </authorList>
    </citation>
    <scope>NUCLEOTIDE SEQUENCE [LARGE SCALE GENOMIC DNA]</scope>
    <source>
        <strain evidence="3">TX430BB</strain>
    </source>
</reference>
<dbReference type="Proteomes" id="UP000027238">
    <property type="component" value="Unassembled WGS sequence"/>
</dbReference>
<organism evidence="2 3">
    <name type="scientific">Colletotrichum sublineola</name>
    <name type="common">Sorghum anthracnose fungus</name>
    <dbReference type="NCBI Taxonomy" id="1173701"/>
    <lineage>
        <taxon>Eukaryota</taxon>
        <taxon>Fungi</taxon>
        <taxon>Dikarya</taxon>
        <taxon>Ascomycota</taxon>
        <taxon>Pezizomycotina</taxon>
        <taxon>Sordariomycetes</taxon>
        <taxon>Hypocreomycetidae</taxon>
        <taxon>Glomerellales</taxon>
        <taxon>Glomerellaceae</taxon>
        <taxon>Colletotrichum</taxon>
        <taxon>Colletotrichum graminicola species complex</taxon>
    </lineage>
</organism>
<proteinExistence type="predicted"/>
<evidence type="ECO:0008006" key="4">
    <source>
        <dbReference type="Google" id="ProtNLM"/>
    </source>
</evidence>
<sequence>MQLFRSLVILCSTVLGAPHPSPDAAMKSTVEELSQSPAKEVARTAAVFRIKDFYTGGRPQSEWNYVIFNVQVTGGAAFTECSIVTNTGPKVPTIEKTDCRNSEASWFKEWTMQDGSKLQEYVGPRNFTLDTTMSPTQPGKRRVMEASLM</sequence>
<dbReference type="EMBL" id="JMSE01001414">
    <property type="protein sequence ID" value="KDN61407.1"/>
    <property type="molecule type" value="Genomic_DNA"/>
</dbReference>
<feature type="chain" id="PRO_5001629570" description="AA1-like domain-containing protein" evidence="1">
    <location>
        <begin position="17"/>
        <end position="149"/>
    </location>
</feature>
<dbReference type="HOGENOM" id="CLU_1594387_0_0_1"/>
<keyword evidence="1" id="KW-0732">Signal</keyword>
<protein>
    <recommendedName>
        <fullName evidence="4">AA1-like domain-containing protein</fullName>
    </recommendedName>
</protein>
<gene>
    <name evidence="2" type="ORF">CSUB01_00728</name>
</gene>